<proteinExistence type="predicted"/>
<dbReference type="InterPro" id="IPR029058">
    <property type="entry name" value="AB_hydrolase_fold"/>
</dbReference>
<dbReference type="Gene3D" id="3.40.50.1820">
    <property type="entry name" value="alpha/beta hydrolase"/>
    <property type="match status" value="1"/>
</dbReference>
<organism evidence="2 3">
    <name type="scientific">Robinsoniella peoriensis</name>
    <dbReference type="NCBI Taxonomy" id="180332"/>
    <lineage>
        <taxon>Bacteria</taxon>
        <taxon>Bacillati</taxon>
        <taxon>Bacillota</taxon>
        <taxon>Clostridia</taxon>
        <taxon>Lachnospirales</taxon>
        <taxon>Lachnospiraceae</taxon>
        <taxon>Robinsoniella</taxon>
    </lineage>
</organism>
<keyword evidence="2" id="KW-0378">Hydrolase</keyword>
<dbReference type="PANTHER" id="PTHR22946:SF8">
    <property type="entry name" value="ACETYL XYLAN ESTERASE DOMAIN-CONTAINING PROTEIN"/>
    <property type="match status" value="1"/>
</dbReference>
<dbReference type="InterPro" id="IPR025890">
    <property type="entry name" value="Abhydrolase_bac"/>
</dbReference>
<reference evidence="2 3" key="1">
    <citation type="journal article" date="2019" name="Anaerobe">
        <title>Detection of Robinsoniella peoriensis in multiple bone samples of a trauma patient.</title>
        <authorList>
            <person name="Schrottner P."/>
            <person name="Hartwich K."/>
            <person name="Bunk B."/>
            <person name="Schober I."/>
            <person name="Helbig S."/>
            <person name="Rudolph W.W."/>
            <person name="Gunzer F."/>
        </authorList>
    </citation>
    <scope>NUCLEOTIDE SEQUENCE [LARGE SCALE GENOMIC DNA]</scope>
    <source>
        <strain evidence="2 3">DSM 106044</strain>
    </source>
</reference>
<dbReference type="Pfam" id="PF12715">
    <property type="entry name" value="Abhydrolase_7"/>
    <property type="match status" value="1"/>
</dbReference>
<dbReference type="InterPro" id="IPR001849">
    <property type="entry name" value="PH_domain"/>
</dbReference>
<keyword evidence="3" id="KW-1185">Reference proteome</keyword>
<evidence type="ECO:0000313" key="3">
    <source>
        <dbReference type="Proteomes" id="UP000306509"/>
    </source>
</evidence>
<dbReference type="PANTHER" id="PTHR22946">
    <property type="entry name" value="DIENELACTONE HYDROLASE DOMAIN-CONTAINING PROTEIN-RELATED"/>
    <property type="match status" value="1"/>
</dbReference>
<dbReference type="Proteomes" id="UP000306509">
    <property type="component" value="Unassembled WGS sequence"/>
</dbReference>
<dbReference type="PROSITE" id="PS50003">
    <property type="entry name" value="PH_DOMAIN"/>
    <property type="match status" value="1"/>
</dbReference>
<accession>A0A4V6HRS8</accession>
<evidence type="ECO:0000259" key="1">
    <source>
        <dbReference type="PROSITE" id="PS50003"/>
    </source>
</evidence>
<dbReference type="OrthoDB" id="8183145at2"/>
<dbReference type="SUPFAM" id="SSF53474">
    <property type="entry name" value="alpha/beta-Hydrolases"/>
    <property type="match status" value="1"/>
</dbReference>
<dbReference type="GO" id="GO:0016787">
    <property type="term" value="F:hydrolase activity"/>
    <property type="evidence" value="ECO:0007669"/>
    <property type="project" value="UniProtKB-KW"/>
</dbReference>
<name>A0A4V6HRS8_9FIRM</name>
<feature type="domain" description="PH" evidence="1">
    <location>
        <begin position="1"/>
        <end position="43"/>
    </location>
</feature>
<comment type="caution">
    <text evidence="2">The sequence shown here is derived from an EMBL/GenBank/DDBJ whole genome shotgun (WGS) entry which is preliminary data.</text>
</comment>
<protein>
    <submittedName>
        <fullName evidence="2">Abhydrolase family protein</fullName>
    </submittedName>
</protein>
<dbReference type="EMBL" id="QGQD01000057">
    <property type="protein sequence ID" value="TLD00238.1"/>
    <property type="molecule type" value="Genomic_DNA"/>
</dbReference>
<dbReference type="RefSeq" id="WP_083267664.1">
    <property type="nucleotide sequence ID" value="NZ_CABMJZ010000140.1"/>
</dbReference>
<evidence type="ECO:0000313" key="2">
    <source>
        <dbReference type="EMBL" id="TLD00238.1"/>
    </source>
</evidence>
<gene>
    <name evidence="2" type="ORF">DSM106044_02906</name>
</gene>
<sequence>MSYYTSRQHFEKIFTETNRSHSFCATNRQEFHDWSDSLREQLHRLIGTGQMHRCPANPEILEEIPCDGYVRKKILIHTEEDILMPFYMLVPTDIQKGEKRTALIACHGHSSNGKEAVAGVRDKKVVAETIDHYNYNYGEVFARKGYVVFAPDARGFGERRECYDQGEEDEKLLASSCSYLNVMAMSLGQTVMGMWLWDLMRLVDYALSCDFINGHIACAGLSGGGMQSLWLAAMDTRIESCVVSGYFYGYLQSLLINYNCLCNYVPDLWRNADIGDIGALICPRPVLIETGDADFLNGKDGLENVFPQVEIIRKAMRLFGKEENIYHDIFQGEHKWHGGQAYQWISSHTPPSMEEVK</sequence>
<dbReference type="InterPro" id="IPR050261">
    <property type="entry name" value="FrsA_esterase"/>
</dbReference>
<dbReference type="AlphaFoldDB" id="A0A4V6HRS8"/>